<evidence type="ECO:0000313" key="6">
    <source>
        <dbReference type="EMBL" id="ACY17866.1"/>
    </source>
</evidence>
<evidence type="ECO:0000256" key="3">
    <source>
        <dbReference type="ARBA" id="ARBA00023002"/>
    </source>
</evidence>
<reference evidence="6 7" key="1">
    <citation type="journal article" date="2010" name="Stand. Genomic Sci.">
        <title>Complete genome sequence of Haliangium ochraceum type strain (SMP-2).</title>
        <authorList>
            <consortium name="US DOE Joint Genome Institute (JGI-PGF)"/>
            <person name="Ivanova N."/>
            <person name="Daum C."/>
            <person name="Lang E."/>
            <person name="Abt B."/>
            <person name="Kopitz M."/>
            <person name="Saunders E."/>
            <person name="Lapidus A."/>
            <person name="Lucas S."/>
            <person name="Glavina Del Rio T."/>
            <person name="Nolan M."/>
            <person name="Tice H."/>
            <person name="Copeland A."/>
            <person name="Cheng J.F."/>
            <person name="Chen F."/>
            <person name="Bruce D."/>
            <person name="Goodwin L."/>
            <person name="Pitluck S."/>
            <person name="Mavromatis K."/>
            <person name="Pati A."/>
            <person name="Mikhailova N."/>
            <person name="Chen A."/>
            <person name="Palaniappan K."/>
            <person name="Land M."/>
            <person name="Hauser L."/>
            <person name="Chang Y.J."/>
            <person name="Jeffries C.D."/>
            <person name="Detter J.C."/>
            <person name="Brettin T."/>
            <person name="Rohde M."/>
            <person name="Goker M."/>
            <person name="Bristow J."/>
            <person name="Markowitz V."/>
            <person name="Eisen J.A."/>
            <person name="Hugenholtz P."/>
            <person name="Kyrpides N.C."/>
            <person name="Klenk H.P."/>
        </authorList>
    </citation>
    <scope>NUCLEOTIDE SEQUENCE [LARGE SCALE GENOMIC DNA]</scope>
    <source>
        <strain evidence="7">DSM 14365 / CIP 107738 / JCM 11303 / AJ 13395 / SMP-2</strain>
    </source>
</reference>
<comment type="similarity">
    <text evidence="1 5">Belongs to the glutathione peroxidase family.</text>
</comment>
<dbReference type="InterPro" id="IPR029759">
    <property type="entry name" value="GPX_AS"/>
</dbReference>
<dbReference type="GO" id="GO:0004601">
    <property type="term" value="F:peroxidase activity"/>
    <property type="evidence" value="ECO:0007669"/>
    <property type="project" value="UniProtKB-KW"/>
</dbReference>
<dbReference type="InterPro" id="IPR036249">
    <property type="entry name" value="Thioredoxin-like_sf"/>
</dbReference>
<dbReference type="InterPro" id="IPR000889">
    <property type="entry name" value="Glutathione_peroxidase"/>
</dbReference>
<protein>
    <recommendedName>
        <fullName evidence="5">Glutathione peroxidase</fullName>
    </recommendedName>
</protein>
<dbReference type="OrthoDB" id="9809733at2"/>
<dbReference type="eggNOG" id="COG0386">
    <property type="taxonomic scope" value="Bacteria"/>
</dbReference>
<feature type="active site" evidence="4">
    <location>
        <position position="51"/>
    </location>
</feature>
<dbReference type="AlphaFoldDB" id="D0LYK0"/>
<keyword evidence="3 5" id="KW-0560">Oxidoreductase</keyword>
<accession>D0LYK0</accession>
<dbReference type="RefSeq" id="WP_012830458.1">
    <property type="nucleotide sequence ID" value="NC_013440.1"/>
</dbReference>
<dbReference type="EMBL" id="CP001804">
    <property type="protein sequence ID" value="ACY17866.1"/>
    <property type="molecule type" value="Genomic_DNA"/>
</dbReference>
<dbReference type="GO" id="GO:0034599">
    <property type="term" value="P:cellular response to oxidative stress"/>
    <property type="evidence" value="ECO:0007669"/>
    <property type="project" value="TreeGrafter"/>
</dbReference>
<dbReference type="PANTHER" id="PTHR11592">
    <property type="entry name" value="GLUTATHIONE PEROXIDASE"/>
    <property type="match status" value="1"/>
</dbReference>
<sequence>MATTSESASSISAEAAASIFETPVNTLSGAPSSIGAHRGKALLVVNVASRCGLTPQYEALEKLQKEYGERGFSVLGFPCNQFGGQEPGSAEEIREFCSLTYGVTFPMFEKIEVNGPERHPIYTALTEVPDPDGHVGDIRWNFEKFVISADGRTITRFAPQTKPYDAAVIAAIEAGLPAR</sequence>
<dbReference type="HOGENOM" id="CLU_029507_2_2_7"/>
<dbReference type="Pfam" id="PF00255">
    <property type="entry name" value="GSHPx"/>
    <property type="match status" value="1"/>
</dbReference>
<dbReference type="Proteomes" id="UP000001880">
    <property type="component" value="Chromosome"/>
</dbReference>
<organism evidence="6 7">
    <name type="scientific">Haliangium ochraceum (strain DSM 14365 / JCM 11303 / SMP-2)</name>
    <dbReference type="NCBI Taxonomy" id="502025"/>
    <lineage>
        <taxon>Bacteria</taxon>
        <taxon>Pseudomonadati</taxon>
        <taxon>Myxococcota</taxon>
        <taxon>Polyangia</taxon>
        <taxon>Haliangiales</taxon>
        <taxon>Kofleriaceae</taxon>
        <taxon>Haliangium</taxon>
    </lineage>
</organism>
<dbReference type="PIRSF" id="PIRSF000303">
    <property type="entry name" value="Glutathion_perox"/>
    <property type="match status" value="1"/>
</dbReference>
<dbReference type="PROSITE" id="PS51355">
    <property type="entry name" value="GLUTATHIONE_PEROXID_3"/>
    <property type="match status" value="1"/>
</dbReference>
<dbReference type="KEGG" id="hoh:Hoch_5382"/>
<dbReference type="SUPFAM" id="SSF52833">
    <property type="entry name" value="Thioredoxin-like"/>
    <property type="match status" value="1"/>
</dbReference>
<gene>
    <name evidence="6" type="ordered locus">Hoch_5382</name>
</gene>
<evidence type="ECO:0000256" key="1">
    <source>
        <dbReference type="ARBA" id="ARBA00006926"/>
    </source>
</evidence>
<dbReference type="PANTHER" id="PTHR11592:SF40">
    <property type="entry name" value="THIOREDOXIN_GLUTATHIONE PEROXIDASE BTUE"/>
    <property type="match status" value="1"/>
</dbReference>
<dbReference type="PROSITE" id="PS00763">
    <property type="entry name" value="GLUTATHIONE_PEROXID_2"/>
    <property type="match status" value="1"/>
</dbReference>
<evidence type="ECO:0000256" key="5">
    <source>
        <dbReference type="RuleBase" id="RU000499"/>
    </source>
</evidence>
<dbReference type="PRINTS" id="PR01011">
    <property type="entry name" value="GLUTPROXDASE"/>
</dbReference>
<keyword evidence="7" id="KW-1185">Reference proteome</keyword>
<evidence type="ECO:0000313" key="7">
    <source>
        <dbReference type="Proteomes" id="UP000001880"/>
    </source>
</evidence>
<proteinExistence type="inferred from homology"/>
<dbReference type="Gene3D" id="3.40.30.10">
    <property type="entry name" value="Glutaredoxin"/>
    <property type="match status" value="1"/>
</dbReference>
<dbReference type="FunFam" id="3.40.30.10:FF:000010">
    <property type="entry name" value="Glutathione peroxidase"/>
    <property type="match status" value="1"/>
</dbReference>
<evidence type="ECO:0000256" key="2">
    <source>
        <dbReference type="ARBA" id="ARBA00022559"/>
    </source>
</evidence>
<name>D0LYK0_HALO1</name>
<evidence type="ECO:0000256" key="4">
    <source>
        <dbReference type="PIRSR" id="PIRSR000303-1"/>
    </source>
</evidence>
<dbReference type="InterPro" id="IPR029760">
    <property type="entry name" value="GPX_CS"/>
</dbReference>
<dbReference type="PROSITE" id="PS00460">
    <property type="entry name" value="GLUTATHIONE_PEROXID_1"/>
    <property type="match status" value="1"/>
</dbReference>
<dbReference type="CDD" id="cd00340">
    <property type="entry name" value="GSH_Peroxidase"/>
    <property type="match status" value="1"/>
</dbReference>
<dbReference type="STRING" id="502025.Hoch_5382"/>
<keyword evidence="2 5" id="KW-0575">Peroxidase</keyword>